<evidence type="ECO:0008006" key="3">
    <source>
        <dbReference type="Google" id="ProtNLM"/>
    </source>
</evidence>
<dbReference type="InterPro" id="IPR038081">
    <property type="entry name" value="CalX-like_sf"/>
</dbReference>
<feature type="region of interest" description="Disordered" evidence="1">
    <location>
        <begin position="1"/>
        <end position="22"/>
    </location>
</feature>
<feature type="compositionally biased region" description="Low complexity" evidence="1">
    <location>
        <begin position="9"/>
        <end position="22"/>
    </location>
</feature>
<dbReference type="EMBL" id="VYDO01000147">
    <property type="protein sequence ID" value="MYG38267.1"/>
    <property type="molecule type" value="Genomic_DNA"/>
</dbReference>
<sequence>MTDSGSFAGSGQTGSRTVTVGTGGTATLEVTTVDDGTDEPKGAITAVVKSGAGYVLGSPTSAAVTVVDNDPPPPPPPFTVSIAGGSSVTEGGTATFALTASPAPSAAITVNVNVTDSGSFASNGQTGSRTVTVGTSGTATLEVTTVNDNTDEPNGVIGASVRAGDGYGMAVPISATVSVLDDDVAPPSSKPKPVVWFERSTESRREGGWTNFGIRVTPLKSPLRIRVKHGGTATVGSDYNLANGLLNRSDLTIPSYVVGGMNILLKVTDDGVEEGDEIAVITLLPDEAYTVGGLGTYMLTIVDEPAPHVSLSSGGGVMEGKAVKFTLSAVPAPSAPLAVDLKLSQDGDHVAAEDLGWRTVTVPTSGSVTVSIPTVDDDEDEPDGTVTATVGSGDGHYTSGWHHACIWPCLAVDVEDNDRAGVSLSSGSISVSEASGAGNSDSYTVALDSQPTDEVSITVTSGDPAAATVSPSTLRFTPSTWNMPQAVTVRGVDDSVDQRGNRSVAIVHSVVSDDSKYNGISISDATITIADDDRAGVSLSSGFVSVSEAAGDGNSASYAVVLESEPTAEVSITVTSGDPAAARVSPSSLRFSPSTWAVSRKVTVRGVDDSVDQRGNRSVAIVHS</sequence>
<protein>
    <recommendedName>
        <fullName evidence="3">Calx-beta domain-containing protein</fullName>
    </recommendedName>
</protein>
<proteinExistence type="predicted"/>
<accession>A0A6B1F7W2</accession>
<reference evidence="2" key="1">
    <citation type="submission" date="2019-09" db="EMBL/GenBank/DDBJ databases">
        <title>Characterisation of the sponge microbiome using genome-centric metagenomics.</title>
        <authorList>
            <person name="Engelberts J.P."/>
            <person name="Robbins S.J."/>
            <person name="De Goeij J.M."/>
            <person name="Aranda M."/>
            <person name="Bell S.C."/>
            <person name="Webster N.S."/>
        </authorList>
    </citation>
    <scope>NUCLEOTIDE SEQUENCE</scope>
    <source>
        <strain evidence="2">SB0676_bin_10</strain>
    </source>
</reference>
<feature type="non-terminal residue" evidence="2">
    <location>
        <position position="624"/>
    </location>
</feature>
<dbReference type="SUPFAM" id="SSF141072">
    <property type="entry name" value="CalX-like"/>
    <property type="match status" value="1"/>
</dbReference>
<comment type="caution">
    <text evidence="2">The sequence shown here is derived from an EMBL/GenBank/DDBJ whole genome shotgun (WGS) entry which is preliminary data.</text>
</comment>
<evidence type="ECO:0000313" key="2">
    <source>
        <dbReference type="EMBL" id="MYG38267.1"/>
    </source>
</evidence>
<dbReference type="AlphaFoldDB" id="A0A6B1F7W2"/>
<evidence type="ECO:0000256" key="1">
    <source>
        <dbReference type="SAM" id="MobiDB-lite"/>
    </source>
</evidence>
<name>A0A6B1F7W2_9SYNE</name>
<organism evidence="2">
    <name type="scientific">Synechococcus sp. SB0676_bin_10</name>
    <dbReference type="NCBI Taxonomy" id="2604869"/>
    <lineage>
        <taxon>Bacteria</taxon>
        <taxon>Bacillati</taxon>
        <taxon>Cyanobacteriota</taxon>
        <taxon>Cyanophyceae</taxon>
        <taxon>Synechococcales</taxon>
        <taxon>Synechococcaceae</taxon>
        <taxon>Synechococcus</taxon>
    </lineage>
</organism>
<gene>
    <name evidence="2" type="ORF">F4162_04580</name>
</gene>